<dbReference type="KEGG" id="aprc:113869088"/>
<reference evidence="1" key="1">
    <citation type="journal article" date="2019" name="Toxins">
        <title>Detection of Abrin-Like and Prepropulchellin-Like Toxin Genes and Transcripts Using Whole Genome Sequencing and Full-Length Transcript Sequencing of Abrus precatorius.</title>
        <authorList>
            <person name="Hovde B.T."/>
            <person name="Daligault H.E."/>
            <person name="Hanschen E.R."/>
            <person name="Kunde Y.A."/>
            <person name="Johnson M.B."/>
            <person name="Starkenburg S.R."/>
            <person name="Johnson S.L."/>
        </authorList>
    </citation>
    <scope>NUCLEOTIDE SEQUENCE [LARGE SCALE GENOMIC DNA]</scope>
</reference>
<proteinExistence type="predicted"/>
<evidence type="ECO:0000313" key="2">
    <source>
        <dbReference type="RefSeq" id="XP_027361031.1"/>
    </source>
</evidence>
<protein>
    <submittedName>
        <fullName evidence="2">Uncharacterized protein LOC113869088</fullName>
    </submittedName>
</protein>
<dbReference type="Proteomes" id="UP000694853">
    <property type="component" value="Unplaced"/>
</dbReference>
<dbReference type="GeneID" id="113869088"/>
<evidence type="ECO:0000313" key="1">
    <source>
        <dbReference type="Proteomes" id="UP000694853"/>
    </source>
</evidence>
<reference evidence="2" key="2">
    <citation type="submission" date="2025-08" db="UniProtKB">
        <authorList>
            <consortium name="RefSeq"/>
        </authorList>
    </citation>
    <scope>IDENTIFICATION</scope>
    <source>
        <tissue evidence="2">Young leaves</tissue>
    </source>
</reference>
<gene>
    <name evidence="2" type="primary">LOC113869088</name>
</gene>
<accession>A0A8B8LXC4</accession>
<dbReference type="AlphaFoldDB" id="A0A8B8LXC4"/>
<dbReference type="RefSeq" id="XP_027361031.1">
    <property type="nucleotide sequence ID" value="XM_027505230.1"/>
</dbReference>
<keyword evidence="1" id="KW-1185">Reference proteome</keyword>
<dbReference type="OrthoDB" id="848208at2759"/>
<sequence length="136" mass="14217">MESQSPTQEHESLSSFCREVPVVEKKSGLGNVFCKMGKGWTCVITKTGGPDAGKVFLKCGENCTCTLDGETVSQELNLPPDVVGSVGSGSGAFCKCGEGWSCVIFRTEGPDAGSGKGFAECAGRCSCTVDHKLTHE</sequence>
<organism evidence="1 2">
    <name type="scientific">Abrus precatorius</name>
    <name type="common">Indian licorice</name>
    <name type="synonym">Glycine abrus</name>
    <dbReference type="NCBI Taxonomy" id="3816"/>
    <lineage>
        <taxon>Eukaryota</taxon>
        <taxon>Viridiplantae</taxon>
        <taxon>Streptophyta</taxon>
        <taxon>Embryophyta</taxon>
        <taxon>Tracheophyta</taxon>
        <taxon>Spermatophyta</taxon>
        <taxon>Magnoliopsida</taxon>
        <taxon>eudicotyledons</taxon>
        <taxon>Gunneridae</taxon>
        <taxon>Pentapetalae</taxon>
        <taxon>rosids</taxon>
        <taxon>fabids</taxon>
        <taxon>Fabales</taxon>
        <taxon>Fabaceae</taxon>
        <taxon>Papilionoideae</taxon>
        <taxon>50 kb inversion clade</taxon>
        <taxon>NPAAA clade</taxon>
        <taxon>indigoferoid/millettioid clade</taxon>
        <taxon>Abreae</taxon>
        <taxon>Abrus</taxon>
    </lineage>
</organism>
<name>A0A8B8LXC4_ABRPR</name>